<dbReference type="EMBL" id="CAMGYJ010000010">
    <property type="protein sequence ID" value="CAI0556448.1"/>
    <property type="molecule type" value="Genomic_DNA"/>
</dbReference>
<feature type="transmembrane region" description="Helical" evidence="6">
    <location>
        <begin position="394"/>
        <end position="415"/>
    </location>
</feature>
<feature type="transmembrane region" description="Helical" evidence="6">
    <location>
        <begin position="278"/>
        <end position="298"/>
    </location>
</feature>
<keyword evidence="8" id="KW-1185">Reference proteome</keyword>
<gene>
    <name evidence="7" type="ORF">LITE_LOCUS47978</name>
</gene>
<dbReference type="GO" id="GO:0015297">
    <property type="term" value="F:antiporter activity"/>
    <property type="evidence" value="ECO:0007669"/>
    <property type="project" value="InterPro"/>
</dbReference>
<evidence type="ECO:0000256" key="4">
    <source>
        <dbReference type="ARBA" id="ARBA00022989"/>
    </source>
</evidence>
<evidence type="ECO:0000313" key="8">
    <source>
        <dbReference type="Proteomes" id="UP001154282"/>
    </source>
</evidence>
<evidence type="ECO:0000256" key="1">
    <source>
        <dbReference type="ARBA" id="ARBA00004141"/>
    </source>
</evidence>
<feature type="transmembrane region" description="Helical" evidence="6">
    <location>
        <begin position="194"/>
        <end position="218"/>
    </location>
</feature>
<feature type="transmembrane region" description="Helical" evidence="6">
    <location>
        <begin position="165"/>
        <end position="187"/>
    </location>
</feature>
<keyword evidence="3 6" id="KW-0812">Transmembrane</keyword>
<comment type="subcellular location">
    <subcellularLocation>
        <location evidence="1">Membrane</location>
        <topology evidence="1">Multi-pass membrane protein</topology>
    </subcellularLocation>
</comment>
<feature type="transmembrane region" description="Helical" evidence="6">
    <location>
        <begin position="20"/>
        <end position="40"/>
    </location>
</feature>
<dbReference type="AlphaFoldDB" id="A0AAV0RFR4"/>
<comment type="caution">
    <text evidence="7">The sequence shown here is derived from an EMBL/GenBank/DDBJ whole genome shotgun (WGS) entry which is preliminary data.</text>
</comment>
<feature type="transmembrane region" description="Helical" evidence="6">
    <location>
        <begin position="421"/>
        <end position="443"/>
    </location>
</feature>
<keyword evidence="4 6" id="KW-1133">Transmembrane helix</keyword>
<evidence type="ECO:0000256" key="5">
    <source>
        <dbReference type="ARBA" id="ARBA00023136"/>
    </source>
</evidence>
<dbReference type="InterPro" id="IPR002528">
    <property type="entry name" value="MATE_fam"/>
</dbReference>
<evidence type="ECO:0000313" key="7">
    <source>
        <dbReference type="EMBL" id="CAI0556448.1"/>
    </source>
</evidence>
<dbReference type="GO" id="GO:1990961">
    <property type="term" value="P:xenobiotic detoxification by transmembrane export across the plasma membrane"/>
    <property type="evidence" value="ECO:0007669"/>
    <property type="project" value="InterPro"/>
</dbReference>
<comment type="similarity">
    <text evidence="2 6">Belongs to the multi antimicrobial extrusion (MATE) (TC 2.A.66.1) family.</text>
</comment>
<name>A0AAV0RFR4_9ROSI</name>
<keyword evidence="5 6" id="KW-0472">Membrane</keyword>
<feature type="transmembrane region" description="Helical" evidence="6">
    <location>
        <begin position="318"/>
        <end position="340"/>
    </location>
</feature>
<proteinExistence type="inferred from homology"/>
<dbReference type="PANTHER" id="PTHR11206">
    <property type="entry name" value="MULTIDRUG RESISTANCE PROTEIN"/>
    <property type="match status" value="1"/>
</dbReference>
<organism evidence="7 8">
    <name type="scientific">Linum tenue</name>
    <dbReference type="NCBI Taxonomy" id="586396"/>
    <lineage>
        <taxon>Eukaryota</taxon>
        <taxon>Viridiplantae</taxon>
        <taxon>Streptophyta</taxon>
        <taxon>Embryophyta</taxon>
        <taxon>Tracheophyta</taxon>
        <taxon>Spermatophyta</taxon>
        <taxon>Magnoliopsida</taxon>
        <taxon>eudicotyledons</taxon>
        <taxon>Gunneridae</taxon>
        <taxon>Pentapetalae</taxon>
        <taxon>rosids</taxon>
        <taxon>fabids</taxon>
        <taxon>Malpighiales</taxon>
        <taxon>Linaceae</taxon>
        <taxon>Linum</taxon>
    </lineage>
</organism>
<dbReference type="NCBIfam" id="TIGR00797">
    <property type="entry name" value="matE"/>
    <property type="match status" value="1"/>
</dbReference>
<reference evidence="7" key="1">
    <citation type="submission" date="2022-08" db="EMBL/GenBank/DDBJ databases">
        <authorList>
            <person name="Gutierrez-Valencia J."/>
        </authorList>
    </citation>
    <scope>NUCLEOTIDE SEQUENCE</scope>
</reference>
<evidence type="ECO:0000256" key="6">
    <source>
        <dbReference type="RuleBase" id="RU004914"/>
    </source>
</evidence>
<dbReference type="Proteomes" id="UP001154282">
    <property type="component" value="Unassembled WGS sequence"/>
</dbReference>
<protein>
    <recommendedName>
        <fullName evidence="6">Protein DETOXIFICATION</fullName>
    </recommendedName>
    <alternativeName>
        <fullName evidence="6">Multidrug and toxic compound extrusion protein</fullName>
    </alternativeName>
</protein>
<evidence type="ECO:0000256" key="2">
    <source>
        <dbReference type="ARBA" id="ARBA00010199"/>
    </source>
</evidence>
<sequence length="467" mass="50830">MEGSSSTKWVGCLREVKTVSLVAAPMVVVMVLQFLVQFVATMMVGHLDQLSLSAASIGSAFSLVTGFTVLVGMAGGLETLCGQAYGAEQYYKLGTYTYCAMASMTLACIPISILWLFTDKLLILAGQDPSISILAREYSIYLIPGFFAYAMLQSMMRYFQTQSLILPMLFASLATMFLHVPLSWFLVFKTELRFIGAALAVSISTWANVILLGIYMVYSSKCAKTLPKFKFREVLSGTGEFLRFAVPSAMMTCLEWWSYDVLILLAGLLPNPKLETSVISICFSITYLHYYIPYGFGATVSTRVSNELGAGHPKAAKMAVQAVMILAGMELAIVILPLFLCRHILGYAFSNDEEIVDYVADMAPFMCLSATMDTLQSVLSGVVRGSGKQNMGAFVNLGAYYFVGTPLAAILAFVAHLGGKGLIIGLATGSGIQAAMFGIRLILIDWEEQALKARERIFHGVELQEGP</sequence>
<feature type="transmembrane region" description="Helical" evidence="6">
    <location>
        <begin position="52"/>
        <end position="75"/>
    </location>
</feature>
<accession>A0AAV0RFR4</accession>
<dbReference type="InterPro" id="IPR045069">
    <property type="entry name" value="MATE_euk"/>
</dbReference>
<feature type="transmembrane region" description="Helical" evidence="6">
    <location>
        <begin position="138"/>
        <end position="159"/>
    </location>
</feature>
<dbReference type="GO" id="GO:0016020">
    <property type="term" value="C:membrane"/>
    <property type="evidence" value="ECO:0007669"/>
    <property type="project" value="UniProtKB-SubCell"/>
</dbReference>
<dbReference type="GO" id="GO:0042910">
    <property type="term" value="F:xenobiotic transmembrane transporter activity"/>
    <property type="evidence" value="ECO:0007669"/>
    <property type="project" value="InterPro"/>
</dbReference>
<feature type="transmembrane region" description="Helical" evidence="6">
    <location>
        <begin position="95"/>
        <end position="117"/>
    </location>
</feature>
<dbReference type="Pfam" id="PF01554">
    <property type="entry name" value="MatE"/>
    <property type="match status" value="2"/>
</dbReference>
<evidence type="ECO:0000256" key="3">
    <source>
        <dbReference type="ARBA" id="ARBA00022692"/>
    </source>
</evidence>
<dbReference type="CDD" id="cd13132">
    <property type="entry name" value="MATE_eukaryotic"/>
    <property type="match status" value="1"/>
</dbReference>